<protein>
    <recommendedName>
        <fullName evidence="2">Rab proteins geranylgeranyltransferase</fullName>
    </recommendedName>
</protein>
<dbReference type="PANTHER" id="PTHR11787:SF4">
    <property type="entry name" value="CHM, RAB ESCORT PROTEIN 1"/>
    <property type="match status" value="1"/>
</dbReference>
<dbReference type="PIRSF" id="PIRSF037514">
    <property type="entry name" value="Rab_ger_ger_transf_A_fun"/>
    <property type="match status" value="1"/>
</dbReference>
<reference evidence="3 4" key="1">
    <citation type="journal article" date="2016" name="Genome Announc.">
        <title>Draft Whole-Genome Sequence of Trichoderma gamsii T6085, a Promising Biocontrol Agent of Fusarium Head Blight on Wheat.</title>
        <authorList>
            <person name="Baroncelli R."/>
            <person name="Zapparata A."/>
            <person name="Piaggeschi G."/>
            <person name="Sarrocco S."/>
            <person name="Vannacci G."/>
        </authorList>
    </citation>
    <scope>NUCLEOTIDE SEQUENCE [LARGE SCALE GENOMIC DNA]</scope>
    <source>
        <strain evidence="3 4">T6085</strain>
    </source>
</reference>
<name>A0A2P4ZPZ2_9HYPO</name>
<dbReference type="Gene3D" id="3.30.519.10">
    <property type="entry name" value="Guanine Nucleotide Dissociation Inhibitor, domain 2"/>
    <property type="match status" value="1"/>
</dbReference>
<dbReference type="Gene3D" id="3.50.50.60">
    <property type="entry name" value="FAD/NAD(P)-binding domain"/>
    <property type="match status" value="1"/>
</dbReference>
<comment type="caution">
    <text evidence="3">The sequence shown here is derived from an EMBL/GenBank/DDBJ whole genome shotgun (WGS) entry which is preliminary data.</text>
</comment>
<dbReference type="PRINTS" id="PR00891">
    <property type="entry name" value="RABGDIREP"/>
</dbReference>
<dbReference type="AlphaFoldDB" id="A0A2P4ZPZ2"/>
<keyword evidence="4" id="KW-1185">Reference proteome</keyword>
<dbReference type="InterPro" id="IPR017230">
    <property type="entry name" value="Mrs6"/>
</dbReference>
<gene>
    <name evidence="3" type="ORF">TGAM01_v204853</name>
</gene>
<dbReference type="InterPro" id="IPR018203">
    <property type="entry name" value="GDP_dissociation_inhibitor"/>
</dbReference>
<evidence type="ECO:0000313" key="4">
    <source>
        <dbReference type="Proteomes" id="UP000054821"/>
    </source>
</evidence>
<dbReference type="PANTHER" id="PTHR11787">
    <property type="entry name" value="RAB GDP-DISSOCIATION INHIBITOR"/>
    <property type="match status" value="1"/>
</dbReference>
<dbReference type="SUPFAM" id="SSF54373">
    <property type="entry name" value="FAD-linked reductases, C-terminal domain"/>
    <property type="match status" value="1"/>
</dbReference>
<dbReference type="GO" id="GO:0016192">
    <property type="term" value="P:vesicle-mediated transport"/>
    <property type="evidence" value="ECO:0007669"/>
    <property type="project" value="TreeGrafter"/>
</dbReference>
<sequence>MESLSDTQWDVVISGTGLQQSLFALLTDQPSLSLVKSALSRSGKNILHVDPNEYYGEAEAVLSLQEVDEWAANHQSAEGDGVFAAAQATRPGGAKSLSSRAYSLALAPQLIHTRSELLSKLVSSKAFRQLEFLAVGSFYILQPKAPKSSSAPSLSRIPSTREDVFTNTTISAKAKRGLMKFLKFVLEYDAEPQTDVWRPRAGDSLASFLANEFKLDADLQAYIITLTLSLDGKISTEAGLAAIHRHLTSMGVFGPGFAAVYPKWGGLSEVAQVGCRAGAVGGAVYMLGVGIKDVQKTPAAAETPEEFNVVLSNDVVVKSKAIVKGLGKPAGESRRLSRLTAIVDSGLTSIFETVTEGAPVPAVSVVAIPAGRPLGEDGVSSEYPIYALAHSSEAGECPTGQCVLYLSTLTSPSAQAHLEKALSSLLASLSQNSPEPPKILYQLYYEQTGVDTPSVNIDGQTAEFSLLPLDLAFNDSVLDPVKSAWELVNLNATDEERAEYLVFTDREGADAEDEFDD</sequence>
<dbReference type="GO" id="GO:0007264">
    <property type="term" value="P:small GTPase-mediated signal transduction"/>
    <property type="evidence" value="ECO:0007669"/>
    <property type="project" value="UniProtKB-UniRule"/>
</dbReference>
<comment type="similarity">
    <text evidence="1 2">Belongs to the Rab GDI family.</text>
</comment>
<dbReference type="GO" id="GO:0005092">
    <property type="term" value="F:GDP-dissociation inhibitor activity"/>
    <property type="evidence" value="ECO:0007669"/>
    <property type="project" value="UniProtKB-UniRule"/>
</dbReference>
<dbReference type="RefSeq" id="XP_024405755.1">
    <property type="nucleotide sequence ID" value="XM_024549525.1"/>
</dbReference>
<dbReference type="GO" id="GO:0005829">
    <property type="term" value="C:cytosol"/>
    <property type="evidence" value="ECO:0007669"/>
    <property type="project" value="TreeGrafter"/>
</dbReference>
<dbReference type="EMBL" id="JPDN02000014">
    <property type="protein sequence ID" value="PON26377.1"/>
    <property type="molecule type" value="Genomic_DNA"/>
</dbReference>
<dbReference type="Pfam" id="PF00996">
    <property type="entry name" value="GDI"/>
    <property type="match status" value="1"/>
</dbReference>
<dbReference type="GeneID" id="29981533"/>
<accession>A0A2P4ZPZ2</accession>
<proteinExistence type="inferred from homology"/>
<dbReference type="Proteomes" id="UP000054821">
    <property type="component" value="Unassembled WGS sequence"/>
</dbReference>
<evidence type="ECO:0000313" key="3">
    <source>
        <dbReference type="EMBL" id="PON26377.1"/>
    </source>
</evidence>
<evidence type="ECO:0000256" key="2">
    <source>
        <dbReference type="PIRNR" id="PIRNR037514"/>
    </source>
</evidence>
<dbReference type="GO" id="GO:0005634">
    <property type="term" value="C:nucleus"/>
    <property type="evidence" value="ECO:0007669"/>
    <property type="project" value="TreeGrafter"/>
</dbReference>
<dbReference type="STRING" id="398673.A0A2P4ZPZ2"/>
<organism evidence="3 4">
    <name type="scientific">Trichoderma gamsii</name>
    <dbReference type="NCBI Taxonomy" id="398673"/>
    <lineage>
        <taxon>Eukaryota</taxon>
        <taxon>Fungi</taxon>
        <taxon>Dikarya</taxon>
        <taxon>Ascomycota</taxon>
        <taxon>Pezizomycotina</taxon>
        <taxon>Sordariomycetes</taxon>
        <taxon>Hypocreomycetidae</taxon>
        <taxon>Hypocreales</taxon>
        <taxon>Hypocreaceae</taxon>
        <taxon>Trichoderma</taxon>
    </lineage>
</organism>
<dbReference type="Gene3D" id="1.10.405.10">
    <property type="entry name" value="Guanine Nucleotide Dissociation Inhibitor, domain 1"/>
    <property type="match status" value="1"/>
</dbReference>
<dbReference type="GO" id="GO:0005968">
    <property type="term" value="C:Rab-protein geranylgeranyltransferase complex"/>
    <property type="evidence" value="ECO:0007669"/>
    <property type="project" value="TreeGrafter"/>
</dbReference>
<dbReference type="SUPFAM" id="SSF51905">
    <property type="entry name" value="FAD/NAD(P)-binding domain"/>
    <property type="match status" value="1"/>
</dbReference>
<dbReference type="InterPro" id="IPR036188">
    <property type="entry name" value="FAD/NAD-bd_sf"/>
</dbReference>
<evidence type="ECO:0000256" key="1">
    <source>
        <dbReference type="ARBA" id="ARBA00005593"/>
    </source>
</evidence>